<protein>
    <recommendedName>
        <fullName evidence="1">Exodeoxyribonuclease X-like C-terminal domain-containing protein</fullName>
    </recommendedName>
</protein>
<evidence type="ECO:0000313" key="2">
    <source>
        <dbReference type="EMBL" id="SFN17263.1"/>
    </source>
</evidence>
<dbReference type="OrthoDB" id="1360959at2"/>
<evidence type="ECO:0000313" key="3">
    <source>
        <dbReference type="Proteomes" id="UP000199149"/>
    </source>
</evidence>
<proteinExistence type="predicted"/>
<dbReference type="Proteomes" id="UP000199149">
    <property type="component" value="Unassembled WGS sequence"/>
</dbReference>
<dbReference type="InterPro" id="IPR046768">
    <property type="entry name" value="ExoX-like_C"/>
</dbReference>
<name>A0A1I4WVS8_9FLAO</name>
<dbReference type="Pfam" id="PF20600">
    <property type="entry name" value="ExoX-like_C"/>
    <property type="match status" value="1"/>
</dbReference>
<accession>A0A1I4WVS8</accession>
<feature type="domain" description="Exodeoxyribonuclease X-like C-terminal" evidence="1">
    <location>
        <begin position="13"/>
        <end position="41"/>
    </location>
</feature>
<reference evidence="3" key="1">
    <citation type="submission" date="2016-10" db="EMBL/GenBank/DDBJ databases">
        <authorList>
            <person name="Varghese N."/>
            <person name="Submissions S."/>
        </authorList>
    </citation>
    <scope>NUCLEOTIDE SEQUENCE [LARGE SCALE GENOMIC DNA]</scope>
    <source>
        <strain evidence="3">XJ109</strain>
    </source>
</reference>
<dbReference type="STRING" id="684065.SAMN05421738_107186"/>
<gene>
    <name evidence="2" type="ORF">SAMN05421738_107186</name>
</gene>
<dbReference type="RefSeq" id="WP_092908234.1">
    <property type="nucleotide sequence ID" value="NZ_FOUZ01000007.1"/>
</dbReference>
<sequence length="141" mass="16700">MRTLKLYTDCTTLDFGKYNGNSIEYVLETNPLYIKWCVENIEWFVFDEELLKEALKANCRLNIIVNDSDNNVKLEDPTLKTLEINDNKLKKYRSLQDSFDESDSDDEFHDDWINDMQDNWLSYAAGTDDPETMNDVYWNLD</sequence>
<keyword evidence="3" id="KW-1185">Reference proteome</keyword>
<dbReference type="AlphaFoldDB" id="A0A1I4WVS8"/>
<dbReference type="EMBL" id="FOUZ01000007">
    <property type="protein sequence ID" value="SFN17263.1"/>
    <property type="molecule type" value="Genomic_DNA"/>
</dbReference>
<organism evidence="2 3">
    <name type="scientific">Algoriella xinjiangensis</name>
    <dbReference type="NCBI Taxonomy" id="684065"/>
    <lineage>
        <taxon>Bacteria</taxon>
        <taxon>Pseudomonadati</taxon>
        <taxon>Bacteroidota</taxon>
        <taxon>Flavobacteriia</taxon>
        <taxon>Flavobacteriales</taxon>
        <taxon>Weeksellaceae</taxon>
        <taxon>Algoriella</taxon>
    </lineage>
</organism>
<evidence type="ECO:0000259" key="1">
    <source>
        <dbReference type="Pfam" id="PF20600"/>
    </source>
</evidence>